<dbReference type="InterPro" id="IPR011990">
    <property type="entry name" value="TPR-like_helical_dom_sf"/>
</dbReference>
<dbReference type="Proteomes" id="UP000004047">
    <property type="component" value="Unassembled WGS sequence"/>
</dbReference>
<dbReference type="PANTHER" id="PTHR45586:SF1">
    <property type="entry name" value="LIPOPOLYSACCHARIDE ASSEMBLY PROTEIN B"/>
    <property type="match status" value="1"/>
</dbReference>
<evidence type="ECO:0000256" key="1">
    <source>
        <dbReference type="ARBA" id="ARBA00022737"/>
    </source>
</evidence>
<protein>
    <submittedName>
        <fullName evidence="4">Uncharacterized protein</fullName>
    </submittedName>
</protein>
<feature type="repeat" description="TPR" evidence="3">
    <location>
        <begin position="72"/>
        <end position="105"/>
    </location>
</feature>
<keyword evidence="2 3" id="KW-0802">TPR repeat</keyword>
<evidence type="ECO:0000313" key="5">
    <source>
        <dbReference type="Proteomes" id="UP000004047"/>
    </source>
</evidence>
<dbReference type="InterPro" id="IPR051012">
    <property type="entry name" value="CellSynth/LPSAsmb/PSIAsmb"/>
</dbReference>
<sequence>MKASLSNRRWLSIGLVLMLFALLSFSTMPLLTSVLQSRHSSGQSHLSAVKQEELASQALGYQMVLEREPDNQTALRGLLDTRLQQGDLKQAIEPLEKLAQLNPQQSDYLLLLAEAKQQIEDYAGATGSYRALLASQPQDLRALTGLTNLFLSQNRSIEAISLVKDTINRALKAGSDPNNSASLIDIVSVQLLLGKIYFEQQNYPEALNAYKQAQQMDVNDFRPILATAIVLKEQGKNQEAQPLFQEALSRAPFAYKEEIQSLIRSQESGDRSQEIGVRR</sequence>
<dbReference type="HOGENOM" id="CLU_069342_0_0_3"/>
<dbReference type="RefSeq" id="WP_004268061.1">
    <property type="nucleotide sequence ID" value="NZ_HE974183.1"/>
</dbReference>
<dbReference type="InterPro" id="IPR013105">
    <property type="entry name" value="TPR_2"/>
</dbReference>
<organism evidence="4 5">
    <name type="scientific">Microcystis aeruginosa PCC 9701</name>
    <dbReference type="NCBI Taxonomy" id="721123"/>
    <lineage>
        <taxon>Bacteria</taxon>
        <taxon>Bacillati</taxon>
        <taxon>Cyanobacteriota</taxon>
        <taxon>Cyanophyceae</taxon>
        <taxon>Oscillatoriophycideae</taxon>
        <taxon>Chroococcales</taxon>
        <taxon>Microcystaceae</taxon>
        <taxon>Microcystis</taxon>
    </lineage>
</organism>
<dbReference type="SUPFAM" id="SSF48452">
    <property type="entry name" value="TPR-like"/>
    <property type="match status" value="1"/>
</dbReference>
<evidence type="ECO:0000256" key="2">
    <source>
        <dbReference type="ARBA" id="ARBA00022803"/>
    </source>
</evidence>
<dbReference type="Pfam" id="PF07719">
    <property type="entry name" value="TPR_2"/>
    <property type="match status" value="1"/>
</dbReference>
<accession>I4IPM3</accession>
<dbReference type="EMBL" id="CAIQ01000149">
    <property type="protein sequence ID" value="CCI36247.1"/>
    <property type="molecule type" value="Genomic_DNA"/>
</dbReference>
<dbReference type="Pfam" id="PF13432">
    <property type="entry name" value="TPR_16"/>
    <property type="match status" value="2"/>
</dbReference>
<dbReference type="AlphaFoldDB" id="I4IPM3"/>
<reference evidence="4 5" key="1">
    <citation type="submission" date="2012-04" db="EMBL/GenBank/DDBJ databases">
        <authorList>
            <person name="Genoscope - CEA"/>
        </authorList>
    </citation>
    <scope>NUCLEOTIDE SEQUENCE [LARGE SCALE GENOMIC DNA]</scope>
    <source>
        <strain evidence="4 5">9701</strain>
    </source>
</reference>
<evidence type="ECO:0000313" key="4">
    <source>
        <dbReference type="EMBL" id="CCI36247.1"/>
    </source>
</evidence>
<dbReference type="InterPro" id="IPR019734">
    <property type="entry name" value="TPR_rpt"/>
</dbReference>
<keyword evidence="1" id="KW-0677">Repeat</keyword>
<dbReference type="PANTHER" id="PTHR45586">
    <property type="entry name" value="TPR REPEAT-CONTAINING PROTEIN PA4667"/>
    <property type="match status" value="1"/>
</dbReference>
<gene>
    <name evidence="4" type="ORF">MICAK_2320021</name>
</gene>
<proteinExistence type="predicted"/>
<dbReference type="SMART" id="SM00028">
    <property type="entry name" value="TPR"/>
    <property type="match status" value="3"/>
</dbReference>
<feature type="repeat" description="TPR" evidence="3">
    <location>
        <begin position="187"/>
        <end position="220"/>
    </location>
</feature>
<evidence type="ECO:0000256" key="3">
    <source>
        <dbReference type="PROSITE-ProRule" id="PRU00339"/>
    </source>
</evidence>
<dbReference type="Gene3D" id="1.25.40.10">
    <property type="entry name" value="Tetratricopeptide repeat domain"/>
    <property type="match status" value="2"/>
</dbReference>
<name>I4IPM3_MICAE</name>
<comment type="caution">
    <text evidence="4">The sequence shown here is derived from an EMBL/GenBank/DDBJ whole genome shotgun (WGS) entry which is preliminary data.</text>
</comment>
<dbReference type="PROSITE" id="PS50005">
    <property type="entry name" value="TPR"/>
    <property type="match status" value="2"/>
</dbReference>